<dbReference type="InterPro" id="IPR036688">
    <property type="entry name" value="MoeA_C_domain_IV_sf"/>
</dbReference>
<dbReference type="InterPro" id="IPR005111">
    <property type="entry name" value="MoeA_C_domain_IV"/>
</dbReference>
<comment type="pathway">
    <text evidence="2">Cofactor biosynthesis; molybdopterin biosynthesis.</text>
</comment>
<dbReference type="EC" id="2.10.1.1" evidence="3"/>
<dbReference type="Gene3D" id="3.90.105.10">
    <property type="entry name" value="Molybdopterin biosynthesis moea protein, domain 2"/>
    <property type="match status" value="1"/>
</dbReference>
<dbReference type="InterPro" id="IPR036425">
    <property type="entry name" value="MoaB/Mog-like_dom_sf"/>
</dbReference>
<keyword evidence="6" id="KW-0479">Metal-binding</keyword>
<dbReference type="NCBIfam" id="NF045515">
    <property type="entry name" value="Glp_gephyrin"/>
    <property type="match status" value="1"/>
</dbReference>
<comment type="cofactor">
    <cofactor evidence="1">
        <name>Mg(2+)</name>
        <dbReference type="ChEBI" id="CHEBI:18420"/>
    </cofactor>
</comment>
<evidence type="ECO:0000256" key="1">
    <source>
        <dbReference type="ARBA" id="ARBA00001946"/>
    </source>
</evidence>
<evidence type="ECO:0000313" key="11">
    <source>
        <dbReference type="EMBL" id="CUV09144.1"/>
    </source>
</evidence>
<dbReference type="GO" id="GO:0005829">
    <property type="term" value="C:cytosol"/>
    <property type="evidence" value="ECO:0007669"/>
    <property type="project" value="TreeGrafter"/>
</dbReference>
<dbReference type="SUPFAM" id="SSF53218">
    <property type="entry name" value="Molybdenum cofactor biosynthesis proteins"/>
    <property type="match status" value="1"/>
</dbReference>
<dbReference type="Pfam" id="PF03453">
    <property type="entry name" value="MoeA_N"/>
    <property type="match status" value="1"/>
</dbReference>
<dbReference type="UniPathway" id="UPA00344"/>
<keyword evidence="4" id="KW-0500">Molybdenum</keyword>
<dbReference type="AlphaFoldDB" id="A0A160VIZ0"/>
<name>A0A160VIZ0_9ZZZZ</name>
<dbReference type="InterPro" id="IPR001453">
    <property type="entry name" value="MoaB/Mog_dom"/>
</dbReference>
<dbReference type="FunFam" id="3.40.980.10:FF:000004">
    <property type="entry name" value="Molybdopterin molybdenumtransferase"/>
    <property type="match status" value="1"/>
</dbReference>
<dbReference type="Gene3D" id="2.40.340.10">
    <property type="entry name" value="MoeA, C-terminal, domain IV"/>
    <property type="match status" value="1"/>
</dbReference>
<dbReference type="Gene3D" id="3.40.980.10">
    <property type="entry name" value="MoaB/Mog-like domain"/>
    <property type="match status" value="1"/>
</dbReference>
<dbReference type="InterPro" id="IPR005110">
    <property type="entry name" value="MoeA_linker/N"/>
</dbReference>
<protein>
    <recommendedName>
        <fullName evidence="3">molybdopterin molybdotransferase</fullName>
        <ecNumber evidence="3">2.10.1.1</ecNumber>
    </recommendedName>
</protein>
<gene>
    <name evidence="11" type="ORF">MGWOODY_Mmi1328</name>
</gene>
<evidence type="ECO:0000256" key="7">
    <source>
        <dbReference type="ARBA" id="ARBA00022842"/>
    </source>
</evidence>
<dbReference type="SUPFAM" id="SSF63882">
    <property type="entry name" value="MoeA N-terminal region -like"/>
    <property type="match status" value="1"/>
</dbReference>
<dbReference type="NCBIfam" id="TIGR00177">
    <property type="entry name" value="molyb_syn"/>
    <property type="match status" value="1"/>
</dbReference>
<dbReference type="Pfam" id="PF00994">
    <property type="entry name" value="MoCF_biosynth"/>
    <property type="match status" value="1"/>
</dbReference>
<dbReference type="SMART" id="SM00852">
    <property type="entry name" value="MoCF_biosynth"/>
    <property type="match status" value="1"/>
</dbReference>
<keyword evidence="5" id="KW-0808">Transferase</keyword>
<evidence type="ECO:0000256" key="2">
    <source>
        <dbReference type="ARBA" id="ARBA00005046"/>
    </source>
</evidence>
<dbReference type="GO" id="GO:0061599">
    <property type="term" value="F:molybdopterin molybdotransferase activity"/>
    <property type="evidence" value="ECO:0007669"/>
    <property type="project" value="UniProtKB-EC"/>
</dbReference>
<proteinExistence type="predicted"/>
<dbReference type="SUPFAM" id="SSF63867">
    <property type="entry name" value="MoeA C-terminal domain-like"/>
    <property type="match status" value="1"/>
</dbReference>
<dbReference type="InterPro" id="IPR036135">
    <property type="entry name" value="MoeA_linker/N_sf"/>
</dbReference>
<feature type="domain" description="MoaB/Mog" evidence="10">
    <location>
        <begin position="181"/>
        <end position="319"/>
    </location>
</feature>
<dbReference type="Pfam" id="PF03454">
    <property type="entry name" value="MoeA_C"/>
    <property type="match status" value="1"/>
</dbReference>
<evidence type="ECO:0000256" key="3">
    <source>
        <dbReference type="ARBA" id="ARBA00013269"/>
    </source>
</evidence>
<dbReference type="FunFam" id="2.170.190.11:FF:000001">
    <property type="entry name" value="Molybdopterin molybdenumtransferase"/>
    <property type="match status" value="1"/>
</dbReference>
<evidence type="ECO:0000256" key="8">
    <source>
        <dbReference type="ARBA" id="ARBA00023150"/>
    </source>
</evidence>
<dbReference type="PANTHER" id="PTHR10192:SF5">
    <property type="entry name" value="GEPHYRIN"/>
    <property type="match status" value="1"/>
</dbReference>
<dbReference type="InterPro" id="IPR038987">
    <property type="entry name" value="MoeA-like"/>
</dbReference>
<evidence type="ECO:0000256" key="4">
    <source>
        <dbReference type="ARBA" id="ARBA00022505"/>
    </source>
</evidence>
<dbReference type="GO" id="GO:0006777">
    <property type="term" value="P:Mo-molybdopterin cofactor biosynthetic process"/>
    <property type="evidence" value="ECO:0007669"/>
    <property type="project" value="UniProtKB-KW"/>
</dbReference>
<accession>A0A160VIZ0</accession>
<keyword evidence="8" id="KW-0501">Molybdenum cofactor biosynthesis</keyword>
<dbReference type="EMBL" id="FAXC01000191">
    <property type="protein sequence ID" value="CUV09144.1"/>
    <property type="molecule type" value="Genomic_DNA"/>
</dbReference>
<evidence type="ECO:0000256" key="9">
    <source>
        <dbReference type="ARBA" id="ARBA00047317"/>
    </source>
</evidence>
<reference evidence="11" key="1">
    <citation type="submission" date="2015-10" db="EMBL/GenBank/DDBJ databases">
        <authorList>
            <person name="Gilbert D.G."/>
        </authorList>
    </citation>
    <scope>NUCLEOTIDE SEQUENCE</scope>
</reference>
<organism evidence="11">
    <name type="scientific">hydrothermal vent metagenome</name>
    <dbReference type="NCBI Taxonomy" id="652676"/>
    <lineage>
        <taxon>unclassified sequences</taxon>
        <taxon>metagenomes</taxon>
        <taxon>ecological metagenomes</taxon>
    </lineage>
</organism>
<evidence type="ECO:0000259" key="10">
    <source>
        <dbReference type="SMART" id="SM00852"/>
    </source>
</evidence>
<evidence type="ECO:0000256" key="5">
    <source>
        <dbReference type="ARBA" id="ARBA00022679"/>
    </source>
</evidence>
<dbReference type="Gene3D" id="2.170.190.11">
    <property type="entry name" value="Molybdopterin biosynthesis moea protein, domain 3"/>
    <property type="match status" value="1"/>
</dbReference>
<dbReference type="CDD" id="cd00887">
    <property type="entry name" value="MoeA"/>
    <property type="match status" value="1"/>
</dbReference>
<evidence type="ECO:0000256" key="6">
    <source>
        <dbReference type="ARBA" id="ARBA00022723"/>
    </source>
</evidence>
<keyword evidence="7" id="KW-0460">Magnesium</keyword>
<comment type="catalytic activity">
    <reaction evidence="9">
        <text>adenylyl-molybdopterin + molybdate = Mo-molybdopterin + AMP + H(+)</text>
        <dbReference type="Rhea" id="RHEA:35047"/>
        <dbReference type="ChEBI" id="CHEBI:15378"/>
        <dbReference type="ChEBI" id="CHEBI:36264"/>
        <dbReference type="ChEBI" id="CHEBI:62727"/>
        <dbReference type="ChEBI" id="CHEBI:71302"/>
        <dbReference type="ChEBI" id="CHEBI:456215"/>
        <dbReference type="EC" id="2.10.1.1"/>
    </reaction>
</comment>
<dbReference type="GO" id="GO:0046872">
    <property type="term" value="F:metal ion binding"/>
    <property type="evidence" value="ECO:0007669"/>
    <property type="project" value="UniProtKB-KW"/>
</dbReference>
<dbReference type="PANTHER" id="PTHR10192">
    <property type="entry name" value="MOLYBDOPTERIN BIOSYNTHESIS PROTEIN"/>
    <property type="match status" value="1"/>
</dbReference>
<sequence length="407" mass="44029">MISVAEAHKIIDDHITRLALEMVSINDTVGRVLAAEIIASFPQPRFDNSAMDGFAVRASDTKGASKKSPIDLKMVGVVSAGSPGDVVVSTGQCAQCMTGASIPQGADAIVIVEDSSGYESGPEVQMYTEVKEGQHIRREGEEIHLGDLLINDGTRITTAEIGTMATFGYKDIQVYRKPKLALFATGDELVEPGNDLLPGQIYNSNIYVFEDLARRAGAEVVLKNVIKDDKDSLKTFLADAFDSCDMVISSGGVSMGKFDYVRDVFMELGVKEHFWKVAQKPGRPLFFGSNSTALIFGLPGNPVSAFIGFMEYVWPVLESMTGQSRASTISAVLDESFPLDAVKTRYLFGNTWSEDGQLICAPSKKVGSHMLTSSLEANCIIVADPGDIPLTKGAQIRVRLLPWKSIK</sequence>